<dbReference type="PATRIC" id="fig|1348663.4.peg.1557"/>
<keyword evidence="2" id="KW-1185">Reference proteome</keyword>
<dbReference type="AlphaFoldDB" id="A0A066YZ43"/>
<sequence>MLGAVLRRLRGRPPLAAAVLFTMPPGAGRPTAARLRFVEET</sequence>
<evidence type="ECO:0000313" key="1">
    <source>
        <dbReference type="EMBL" id="KDN86522.1"/>
    </source>
</evidence>
<dbReference type="HOGENOM" id="CLU_3271420_0_0_11"/>
<comment type="caution">
    <text evidence="1">The sequence shown here is derived from an EMBL/GenBank/DDBJ whole genome shotgun (WGS) entry which is preliminary data.</text>
</comment>
<name>A0A066YZ43_9ACTN</name>
<proteinExistence type="predicted"/>
<gene>
    <name evidence="1" type="ORF">KCH_16180</name>
</gene>
<evidence type="ECO:0000313" key="2">
    <source>
        <dbReference type="Proteomes" id="UP000027178"/>
    </source>
</evidence>
<dbReference type="RefSeq" id="WP_279635837.1">
    <property type="nucleotide sequence ID" value="NZ_KK853997.1"/>
</dbReference>
<dbReference type="Proteomes" id="UP000027178">
    <property type="component" value="Unassembled WGS sequence"/>
</dbReference>
<accession>A0A066YZ43</accession>
<organism evidence="1 2">
    <name type="scientific">Kitasatospora cheerisanensis KCTC 2395</name>
    <dbReference type="NCBI Taxonomy" id="1348663"/>
    <lineage>
        <taxon>Bacteria</taxon>
        <taxon>Bacillati</taxon>
        <taxon>Actinomycetota</taxon>
        <taxon>Actinomycetes</taxon>
        <taxon>Kitasatosporales</taxon>
        <taxon>Streptomycetaceae</taxon>
        <taxon>Kitasatospora</taxon>
    </lineage>
</organism>
<protein>
    <submittedName>
        <fullName evidence="1">Uncharacterized protein</fullName>
    </submittedName>
</protein>
<reference evidence="1 2" key="1">
    <citation type="submission" date="2014-05" db="EMBL/GenBank/DDBJ databases">
        <title>Draft Genome Sequence of Kitasatospora cheerisanensis KCTC 2395.</title>
        <authorList>
            <person name="Nam D.H."/>
        </authorList>
    </citation>
    <scope>NUCLEOTIDE SEQUENCE [LARGE SCALE GENOMIC DNA]</scope>
    <source>
        <strain evidence="1 2">KCTC 2395</strain>
    </source>
</reference>
<dbReference type="EMBL" id="JNBY01000068">
    <property type="protein sequence ID" value="KDN86522.1"/>
    <property type="molecule type" value="Genomic_DNA"/>
</dbReference>